<dbReference type="KEGG" id="ela:UCREL1_1699"/>
<evidence type="ECO:0000313" key="2">
    <source>
        <dbReference type="Proteomes" id="UP000012174"/>
    </source>
</evidence>
<gene>
    <name evidence="1" type="ORF">UCREL1_1699</name>
</gene>
<proteinExistence type="predicted"/>
<protein>
    <submittedName>
        <fullName evidence="1">Uncharacterized protein</fullName>
    </submittedName>
</protein>
<sequence>MFQRLFAGTEKRGRSGDLGRFWLEDLIYLLEAGHEELLADAEATGGTSSAFTYKHFVDSYALQIWKAADGYEFFLNEHLVDFEGDTEFCLGTEAGSHIRSHAHSGCCDN</sequence>
<name>M7SXD4_EUTLA</name>
<dbReference type="HOGENOM" id="CLU_2183933_0_0_1"/>
<dbReference type="EMBL" id="KB705670">
    <property type="protein sequence ID" value="EMR71259.1"/>
    <property type="molecule type" value="Genomic_DNA"/>
</dbReference>
<reference evidence="2" key="1">
    <citation type="journal article" date="2013" name="Genome Announc.">
        <title>Draft genome sequence of the grapevine dieback fungus Eutypa lata UCR-EL1.</title>
        <authorList>
            <person name="Blanco-Ulate B."/>
            <person name="Rolshausen P.E."/>
            <person name="Cantu D."/>
        </authorList>
    </citation>
    <scope>NUCLEOTIDE SEQUENCE [LARGE SCALE GENOMIC DNA]</scope>
    <source>
        <strain evidence="2">UCR-EL1</strain>
    </source>
</reference>
<dbReference type="OrthoDB" id="5340163at2759"/>
<dbReference type="AlphaFoldDB" id="M7SXD4"/>
<keyword evidence="2" id="KW-1185">Reference proteome</keyword>
<accession>M7SXD4</accession>
<dbReference type="eggNOG" id="ENOG502T96A">
    <property type="taxonomic scope" value="Eukaryota"/>
</dbReference>
<dbReference type="Proteomes" id="UP000012174">
    <property type="component" value="Unassembled WGS sequence"/>
</dbReference>
<evidence type="ECO:0000313" key="1">
    <source>
        <dbReference type="EMBL" id="EMR71259.1"/>
    </source>
</evidence>
<organism evidence="1 2">
    <name type="scientific">Eutypa lata (strain UCR-EL1)</name>
    <name type="common">Grapevine dieback disease fungus</name>
    <name type="synonym">Eutypa armeniacae</name>
    <dbReference type="NCBI Taxonomy" id="1287681"/>
    <lineage>
        <taxon>Eukaryota</taxon>
        <taxon>Fungi</taxon>
        <taxon>Dikarya</taxon>
        <taxon>Ascomycota</taxon>
        <taxon>Pezizomycotina</taxon>
        <taxon>Sordariomycetes</taxon>
        <taxon>Xylariomycetidae</taxon>
        <taxon>Xylariales</taxon>
        <taxon>Diatrypaceae</taxon>
        <taxon>Eutypa</taxon>
    </lineage>
</organism>